<evidence type="ECO:0000259" key="2">
    <source>
        <dbReference type="Pfam" id="PF13193"/>
    </source>
</evidence>
<feature type="domain" description="AMP-dependent synthetase/ligase" evidence="1">
    <location>
        <begin position="11"/>
        <end position="372"/>
    </location>
</feature>
<dbReference type="PANTHER" id="PTHR43767:SF1">
    <property type="entry name" value="NONRIBOSOMAL PEPTIDE SYNTHASE PES1 (EUROFUNG)-RELATED"/>
    <property type="match status" value="1"/>
</dbReference>
<feature type="domain" description="AMP-binding enzyme C-terminal" evidence="2">
    <location>
        <begin position="422"/>
        <end position="496"/>
    </location>
</feature>
<evidence type="ECO:0000313" key="3">
    <source>
        <dbReference type="EMBL" id="AIW55596.1"/>
    </source>
</evidence>
<dbReference type="AlphaFoldDB" id="A0A0A0UVN3"/>
<accession>A0A0A0UVN3</accession>
<dbReference type="SUPFAM" id="SSF56801">
    <property type="entry name" value="Acetyl-CoA synthetase-like"/>
    <property type="match status" value="1"/>
</dbReference>
<dbReference type="Pfam" id="PF00501">
    <property type="entry name" value="AMP-binding"/>
    <property type="match status" value="1"/>
</dbReference>
<dbReference type="Gene3D" id="3.30.300.30">
    <property type="match status" value="1"/>
</dbReference>
<dbReference type="InterPro" id="IPR050237">
    <property type="entry name" value="ATP-dep_AMP-bd_enzyme"/>
</dbReference>
<dbReference type="GO" id="GO:0016878">
    <property type="term" value="F:acid-thiol ligase activity"/>
    <property type="evidence" value="ECO:0007669"/>
    <property type="project" value="UniProtKB-ARBA"/>
</dbReference>
<dbReference type="Gene3D" id="3.40.50.12780">
    <property type="entry name" value="N-terminal domain of ligase-like"/>
    <property type="match status" value="1"/>
</dbReference>
<dbReference type="Pfam" id="PF13193">
    <property type="entry name" value="AMP-binding_C"/>
    <property type="match status" value="1"/>
</dbReference>
<reference evidence="3" key="1">
    <citation type="journal article" date="2014" name="J. Nat. Prod.">
        <title>Strain prioritization for natural product discovery by a high-throughput real-time PCR method.</title>
        <authorList>
            <person name="Hindra"/>
            <person name="Huang T."/>
            <person name="Yang D."/>
            <person name="Rudolf J.D."/>
            <person name="Xie P."/>
            <person name="Xie G."/>
            <person name="Teng Q."/>
            <person name="Lohman J.R."/>
            <person name="Zhu X."/>
            <person name="Huang Y."/>
            <person name="Zhao L.X."/>
            <person name="Jiang Y."/>
            <person name="Duan Y."/>
            <person name="Shen B."/>
        </authorList>
    </citation>
    <scope>NUCLEOTIDE SEQUENCE</scope>
    <source>
        <strain evidence="3">CB00765</strain>
    </source>
</reference>
<dbReference type="EMBL" id="KJ189772">
    <property type="protein sequence ID" value="AIW55596.1"/>
    <property type="molecule type" value="Genomic_DNA"/>
</dbReference>
<dbReference type="PANTHER" id="PTHR43767">
    <property type="entry name" value="LONG-CHAIN-FATTY-ACID--COA LIGASE"/>
    <property type="match status" value="1"/>
</dbReference>
<dbReference type="InterPro" id="IPR025110">
    <property type="entry name" value="AMP-bd_C"/>
</dbReference>
<sequence>MQHTTIGDVLREHRRSHPGRTALVDGPVRLTWPELDDRVNRLAGSLAASGIGRGDRIMWLGQNSFRVYELIAAAGKLGAMVCVGYWRWAPPEMEFALRDFDPHLVVWQHQEIHETVARTREALGSDDTARWLRHDSAPQDADGYEAFLAAGGLADPDLDIDPDSPVLVLYTAAMSGRQCGSLLSHTNLIAMATAAAWLGDIDHTTAFLNSGPMFHIGNHQFWGMPTLLMAGKNVIVRRVVAEEVRGLLVAEECTHAFLMPPTVAEIVRLNRDTGHDLSRLRATVAPHLWEGMATTDTSRFTRSGAAAGRGYGQTELSGFAVTAAYGGPAAGNAGRPGPGLTVRVLDTAGRECAVGEAGEICARGTVVHRGYWNRDEVNAHRFRSGWWHTTDLGRREPDGSLTFLGTTTRMLKSAAENIFPAEVENCIEQHPAVREAAVIGVPNTRWAQDVKAVVVLEPDAGVSEQEIIDHCRPRIASYKKPKSVAFAAALPRTVSGARDYDALDKEYGGGGYPGAATLGPGR</sequence>
<dbReference type="CDD" id="cd17636">
    <property type="entry name" value="PtmA"/>
    <property type="match status" value="1"/>
</dbReference>
<dbReference type="InterPro" id="IPR045851">
    <property type="entry name" value="AMP-bd_C_sf"/>
</dbReference>
<protein>
    <submittedName>
        <fullName evidence="3">PtmA2</fullName>
    </submittedName>
</protein>
<organism evidence="3">
    <name type="scientific">Streptomyces sp. CB00765</name>
    <dbReference type="NCBI Taxonomy" id="1489680"/>
    <lineage>
        <taxon>Bacteria</taxon>
        <taxon>Bacillati</taxon>
        <taxon>Actinomycetota</taxon>
        <taxon>Actinomycetes</taxon>
        <taxon>Kitasatosporales</taxon>
        <taxon>Streptomycetaceae</taxon>
        <taxon>Streptomyces</taxon>
    </lineage>
</organism>
<dbReference type="InterPro" id="IPR042099">
    <property type="entry name" value="ANL_N_sf"/>
</dbReference>
<name>A0A0A0UVN3_9ACTN</name>
<proteinExistence type="predicted"/>
<dbReference type="InterPro" id="IPR000873">
    <property type="entry name" value="AMP-dep_synth/lig_dom"/>
</dbReference>
<evidence type="ECO:0000259" key="1">
    <source>
        <dbReference type="Pfam" id="PF00501"/>
    </source>
</evidence>